<dbReference type="SUPFAM" id="SSF54427">
    <property type="entry name" value="NTF2-like"/>
    <property type="match status" value="1"/>
</dbReference>
<dbReference type="InterPro" id="IPR032710">
    <property type="entry name" value="NTF2-like_dom_sf"/>
</dbReference>
<protein>
    <recommendedName>
        <fullName evidence="1">DUF4440 domain-containing protein</fullName>
    </recommendedName>
</protein>
<evidence type="ECO:0000313" key="2">
    <source>
        <dbReference type="EMBL" id="KJZ02284.1"/>
    </source>
</evidence>
<dbReference type="AlphaFoldDB" id="A0A0F4PS18"/>
<sequence>MMSKIKAQTLAQLIELERTLMSEEVRSNASRLNELLDERFIEVSADGRRFDKDNVLARLPKEQAKGRKPTFHNQDFEGRMLCADVAQLSYRGALRRIKGGQWHYSVRMSIWCLNSNQDWRLVYHQGTPCEAFQLSR</sequence>
<evidence type="ECO:0000313" key="3">
    <source>
        <dbReference type="Proteomes" id="UP000033664"/>
    </source>
</evidence>
<feature type="domain" description="DUF4440" evidence="1">
    <location>
        <begin position="13"/>
        <end position="121"/>
    </location>
</feature>
<proteinExistence type="predicted"/>
<dbReference type="InterPro" id="IPR027843">
    <property type="entry name" value="DUF4440"/>
</dbReference>
<name>A0A0F4PS18_9GAMM</name>
<evidence type="ECO:0000259" key="1">
    <source>
        <dbReference type="Pfam" id="PF14534"/>
    </source>
</evidence>
<accession>A0A0F4PS18</accession>
<dbReference type="EMBL" id="JXXZ01000001">
    <property type="protein sequence ID" value="KJZ02284.1"/>
    <property type="molecule type" value="Genomic_DNA"/>
</dbReference>
<keyword evidence="3" id="KW-1185">Reference proteome</keyword>
<dbReference type="Proteomes" id="UP000033664">
    <property type="component" value="Unassembled WGS sequence"/>
</dbReference>
<dbReference type="PATRIC" id="fig|151081.8.peg.1388"/>
<reference evidence="2 3" key="1">
    <citation type="journal article" date="2015" name="BMC Genomics">
        <title>Genome mining reveals unlocked bioactive potential of marine Gram-negative bacteria.</title>
        <authorList>
            <person name="Machado H."/>
            <person name="Sonnenschein E.C."/>
            <person name="Melchiorsen J."/>
            <person name="Gram L."/>
        </authorList>
    </citation>
    <scope>NUCLEOTIDE SEQUENCE [LARGE SCALE GENOMIC DNA]</scope>
    <source>
        <strain evidence="2 3">S3137</strain>
    </source>
</reference>
<dbReference type="Gene3D" id="3.10.450.50">
    <property type="match status" value="1"/>
</dbReference>
<comment type="caution">
    <text evidence="2">The sequence shown here is derived from an EMBL/GenBank/DDBJ whole genome shotgun (WGS) entry which is preliminary data.</text>
</comment>
<dbReference type="eggNOG" id="COG4994">
    <property type="taxonomic scope" value="Bacteria"/>
</dbReference>
<organism evidence="2 3">
    <name type="scientific">Pseudoalteromonas ruthenica</name>
    <dbReference type="NCBI Taxonomy" id="151081"/>
    <lineage>
        <taxon>Bacteria</taxon>
        <taxon>Pseudomonadati</taxon>
        <taxon>Pseudomonadota</taxon>
        <taxon>Gammaproteobacteria</taxon>
        <taxon>Alteromonadales</taxon>
        <taxon>Pseudoalteromonadaceae</taxon>
        <taxon>Pseudoalteromonas</taxon>
    </lineage>
</organism>
<gene>
    <name evidence="2" type="ORF">TW72_01050</name>
</gene>
<dbReference type="Pfam" id="PF14534">
    <property type="entry name" value="DUF4440"/>
    <property type="match status" value="1"/>
</dbReference>